<sequence>MLAMAEGVGGHDGGFLWGDDDSWAFPILPPPEKNGDGKIFMDIGNSDGRKGKEVEEAAPPPARGRKRSTAATAGGKGSEGKEKGGDGGGESDDHEQHIFTERERRKKMRDMFTNLHSLIPNLQPRADKATIVDEAVAYIQKLQQTLEQLEKQKIERLIKGKIAITTTCDPSKITHQNKLAITHQSREAFLAEQGSTSQTPVALANNPNPLFNSGPELSPIFKTWTSSNVVLSVCGKEAHINICCPKRPGPLARICFVLEKYKLEVVSAQVSSSGRDRRMYMIHVRVNDAEVESQPEEESGAI</sequence>
<proteinExistence type="predicted"/>
<keyword evidence="4" id="KW-0539">Nucleus</keyword>
<keyword evidence="9" id="KW-1185">Reference proteome</keyword>
<organism evidence="8 9">
    <name type="scientific">Rehmannia glutinosa</name>
    <name type="common">Chinese foxglove</name>
    <dbReference type="NCBI Taxonomy" id="99300"/>
    <lineage>
        <taxon>Eukaryota</taxon>
        <taxon>Viridiplantae</taxon>
        <taxon>Streptophyta</taxon>
        <taxon>Embryophyta</taxon>
        <taxon>Tracheophyta</taxon>
        <taxon>Spermatophyta</taxon>
        <taxon>Magnoliopsida</taxon>
        <taxon>eudicotyledons</taxon>
        <taxon>Gunneridae</taxon>
        <taxon>Pentapetalae</taxon>
        <taxon>asterids</taxon>
        <taxon>lamiids</taxon>
        <taxon>Lamiales</taxon>
        <taxon>Orobanchaceae</taxon>
        <taxon>Rehmannieae</taxon>
        <taxon>Rehmannia</taxon>
    </lineage>
</organism>
<reference evidence="8 9" key="1">
    <citation type="journal article" date="2021" name="Comput. Struct. Biotechnol. J.">
        <title>De novo genome assembly of the potent medicinal plant Rehmannia glutinosa using nanopore technology.</title>
        <authorList>
            <person name="Ma L."/>
            <person name="Dong C."/>
            <person name="Song C."/>
            <person name="Wang X."/>
            <person name="Zheng X."/>
            <person name="Niu Y."/>
            <person name="Chen S."/>
            <person name="Feng W."/>
        </authorList>
    </citation>
    <scope>NUCLEOTIDE SEQUENCE [LARGE SCALE GENOMIC DNA]</scope>
    <source>
        <strain evidence="8">DH-2019</strain>
    </source>
</reference>
<protein>
    <recommendedName>
        <fullName evidence="7">BHLH domain-containing protein</fullName>
    </recommendedName>
</protein>
<dbReference type="PANTHER" id="PTHR46772">
    <property type="entry name" value="BHLH DOMAIN-CONTAINING PROTEIN"/>
    <property type="match status" value="1"/>
</dbReference>
<dbReference type="InterPro" id="IPR036638">
    <property type="entry name" value="HLH_DNA-bd_sf"/>
</dbReference>
<feature type="region of interest" description="Disordered" evidence="6">
    <location>
        <begin position="29"/>
        <end position="96"/>
    </location>
</feature>
<evidence type="ECO:0000256" key="4">
    <source>
        <dbReference type="ARBA" id="ARBA00023242"/>
    </source>
</evidence>
<dbReference type="Proteomes" id="UP001318860">
    <property type="component" value="Unassembled WGS sequence"/>
</dbReference>
<evidence type="ECO:0000256" key="1">
    <source>
        <dbReference type="ARBA" id="ARBA00004123"/>
    </source>
</evidence>
<dbReference type="InterPro" id="IPR011598">
    <property type="entry name" value="bHLH_dom"/>
</dbReference>
<dbReference type="InterPro" id="IPR054502">
    <property type="entry name" value="bHLH-TF_ACT-like_plant"/>
</dbReference>
<keyword evidence="3" id="KW-0804">Transcription</keyword>
<accession>A0ABR0WB54</accession>
<dbReference type="Pfam" id="PF00010">
    <property type="entry name" value="HLH"/>
    <property type="match status" value="1"/>
</dbReference>
<evidence type="ECO:0000256" key="5">
    <source>
        <dbReference type="SAM" id="Coils"/>
    </source>
</evidence>
<gene>
    <name evidence="8" type="ORF">DH2020_023897</name>
</gene>
<feature type="coiled-coil region" evidence="5">
    <location>
        <begin position="132"/>
        <end position="159"/>
    </location>
</feature>
<name>A0ABR0WB54_REHGL</name>
<evidence type="ECO:0000256" key="2">
    <source>
        <dbReference type="ARBA" id="ARBA00023015"/>
    </source>
</evidence>
<dbReference type="PANTHER" id="PTHR46772:SF8">
    <property type="entry name" value="TRANSCRIPTION FACTOR BHLH95"/>
    <property type="match status" value="1"/>
</dbReference>
<dbReference type="InterPro" id="IPR044278">
    <property type="entry name" value="BHLH95-like"/>
</dbReference>
<evidence type="ECO:0000256" key="6">
    <source>
        <dbReference type="SAM" id="MobiDB-lite"/>
    </source>
</evidence>
<dbReference type="SMART" id="SM00353">
    <property type="entry name" value="HLH"/>
    <property type="match status" value="1"/>
</dbReference>
<dbReference type="PROSITE" id="PS50888">
    <property type="entry name" value="BHLH"/>
    <property type="match status" value="1"/>
</dbReference>
<comment type="subcellular location">
    <subcellularLocation>
        <location evidence="1">Nucleus</location>
    </subcellularLocation>
</comment>
<evidence type="ECO:0000313" key="8">
    <source>
        <dbReference type="EMBL" id="KAK6143549.1"/>
    </source>
</evidence>
<keyword evidence="5" id="KW-0175">Coiled coil</keyword>
<keyword evidence="2" id="KW-0805">Transcription regulation</keyword>
<dbReference type="Pfam" id="PF22754">
    <property type="entry name" value="bHLH-TF_ACT-like_plant"/>
    <property type="match status" value="1"/>
</dbReference>
<dbReference type="CDD" id="cd04873">
    <property type="entry name" value="ACT_UUR-ACR-like"/>
    <property type="match status" value="1"/>
</dbReference>
<dbReference type="CDD" id="cd11393">
    <property type="entry name" value="bHLH_AtbHLH_like"/>
    <property type="match status" value="1"/>
</dbReference>
<dbReference type="InterPro" id="IPR045239">
    <property type="entry name" value="bHLH95_bHLH"/>
</dbReference>
<dbReference type="SUPFAM" id="SSF47459">
    <property type="entry name" value="HLH, helix-loop-helix DNA-binding domain"/>
    <property type="match status" value="1"/>
</dbReference>
<evidence type="ECO:0000256" key="3">
    <source>
        <dbReference type="ARBA" id="ARBA00023163"/>
    </source>
</evidence>
<dbReference type="Gene3D" id="4.10.280.10">
    <property type="entry name" value="Helix-loop-helix DNA-binding domain"/>
    <property type="match status" value="1"/>
</dbReference>
<comment type="caution">
    <text evidence="8">The sequence shown here is derived from an EMBL/GenBank/DDBJ whole genome shotgun (WGS) entry which is preliminary data.</text>
</comment>
<evidence type="ECO:0000313" key="9">
    <source>
        <dbReference type="Proteomes" id="UP001318860"/>
    </source>
</evidence>
<feature type="domain" description="BHLH" evidence="7">
    <location>
        <begin position="92"/>
        <end position="142"/>
    </location>
</feature>
<evidence type="ECO:0000259" key="7">
    <source>
        <dbReference type="PROSITE" id="PS50888"/>
    </source>
</evidence>
<dbReference type="EMBL" id="JABTTQ020000013">
    <property type="protein sequence ID" value="KAK6143549.1"/>
    <property type="molecule type" value="Genomic_DNA"/>
</dbReference>